<dbReference type="GO" id="GO:0015074">
    <property type="term" value="P:DNA integration"/>
    <property type="evidence" value="ECO:0007669"/>
    <property type="project" value="InterPro"/>
</dbReference>
<feature type="compositionally biased region" description="Basic residues" evidence="1">
    <location>
        <begin position="55"/>
        <end position="66"/>
    </location>
</feature>
<gene>
    <name evidence="3" type="ORF">Pmani_002557</name>
</gene>
<dbReference type="GO" id="GO:0003677">
    <property type="term" value="F:DNA binding"/>
    <property type="evidence" value="ECO:0007669"/>
    <property type="project" value="InterPro"/>
</dbReference>
<protein>
    <recommendedName>
        <fullName evidence="2">Transposase Tc1-like domain-containing protein</fullName>
    </recommendedName>
</protein>
<sequence>MGHTKLTMEEKGKVMVLAGVGLSNREIGRRLRRSETAIRWVKQAAATLGTGATPQRKKGTGRKRKTDKMLERQVKKDPFVTAKELKEMYPDLLGEVSVRTVQIRLQKDLKLPCRRAAQKPLLTKKMKKQRVDFCKRHADWTQEDWRRVMFSDESAFKTISRRQKLVRRPSGSDRFDQDPLRQVSRLAVWSRGGI</sequence>
<dbReference type="EMBL" id="JAWZYT010000180">
    <property type="protein sequence ID" value="KAK4326954.1"/>
    <property type="molecule type" value="Genomic_DNA"/>
</dbReference>
<evidence type="ECO:0000259" key="2">
    <source>
        <dbReference type="Pfam" id="PF01498"/>
    </source>
</evidence>
<dbReference type="GO" id="GO:0006313">
    <property type="term" value="P:DNA transposition"/>
    <property type="evidence" value="ECO:0007669"/>
    <property type="project" value="InterPro"/>
</dbReference>
<feature type="domain" description="Transposase Tc1-like" evidence="2">
    <location>
        <begin position="68"/>
        <end position="139"/>
    </location>
</feature>
<evidence type="ECO:0000256" key="1">
    <source>
        <dbReference type="SAM" id="MobiDB-lite"/>
    </source>
</evidence>
<feature type="region of interest" description="Disordered" evidence="1">
    <location>
        <begin position="48"/>
        <end position="68"/>
    </location>
</feature>
<reference evidence="3" key="1">
    <citation type="submission" date="2023-11" db="EMBL/GenBank/DDBJ databases">
        <title>Genome assemblies of two species of porcelain crab, Petrolisthes cinctipes and Petrolisthes manimaculis (Anomura: Porcellanidae).</title>
        <authorList>
            <person name="Angst P."/>
        </authorList>
    </citation>
    <scope>NUCLEOTIDE SEQUENCE</scope>
    <source>
        <strain evidence="3">PB745_02</strain>
        <tissue evidence="3">Gill</tissue>
    </source>
</reference>
<name>A0AAE1QI54_9EUCA</name>
<comment type="caution">
    <text evidence="3">The sequence shown here is derived from an EMBL/GenBank/DDBJ whole genome shotgun (WGS) entry which is preliminary data.</text>
</comment>
<dbReference type="InterPro" id="IPR036397">
    <property type="entry name" value="RNaseH_sf"/>
</dbReference>
<dbReference type="Gene3D" id="3.30.420.10">
    <property type="entry name" value="Ribonuclease H-like superfamily/Ribonuclease H"/>
    <property type="match status" value="1"/>
</dbReference>
<organism evidence="3 4">
    <name type="scientific">Petrolisthes manimaculis</name>
    <dbReference type="NCBI Taxonomy" id="1843537"/>
    <lineage>
        <taxon>Eukaryota</taxon>
        <taxon>Metazoa</taxon>
        <taxon>Ecdysozoa</taxon>
        <taxon>Arthropoda</taxon>
        <taxon>Crustacea</taxon>
        <taxon>Multicrustacea</taxon>
        <taxon>Malacostraca</taxon>
        <taxon>Eumalacostraca</taxon>
        <taxon>Eucarida</taxon>
        <taxon>Decapoda</taxon>
        <taxon>Pleocyemata</taxon>
        <taxon>Anomura</taxon>
        <taxon>Galatheoidea</taxon>
        <taxon>Porcellanidae</taxon>
        <taxon>Petrolisthes</taxon>
    </lineage>
</organism>
<proteinExistence type="predicted"/>
<dbReference type="Gene3D" id="1.10.10.60">
    <property type="entry name" value="Homeodomain-like"/>
    <property type="match status" value="1"/>
</dbReference>
<dbReference type="InterPro" id="IPR002492">
    <property type="entry name" value="Transposase_Tc1-like"/>
</dbReference>
<keyword evidence="4" id="KW-1185">Reference proteome</keyword>
<evidence type="ECO:0000313" key="4">
    <source>
        <dbReference type="Proteomes" id="UP001292094"/>
    </source>
</evidence>
<evidence type="ECO:0000313" key="3">
    <source>
        <dbReference type="EMBL" id="KAK4326954.1"/>
    </source>
</evidence>
<dbReference type="Pfam" id="PF01498">
    <property type="entry name" value="HTH_Tnp_Tc3_2"/>
    <property type="match status" value="1"/>
</dbReference>
<accession>A0AAE1QI54</accession>
<dbReference type="AlphaFoldDB" id="A0AAE1QI54"/>
<dbReference type="Proteomes" id="UP001292094">
    <property type="component" value="Unassembled WGS sequence"/>
</dbReference>